<dbReference type="PROSITE" id="PS50937">
    <property type="entry name" value="HTH_MERR_2"/>
    <property type="match status" value="1"/>
</dbReference>
<comment type="caution">
    <text evidence="3">The sequence shown here is derived from an EMBL/GenBank/DDBJ whole genome shotgun (WGS) entry which is preliminary data.</text>
</comment>
<evidence type="ECO:0000313" key="4">
    <source>
        <dbReference type="Proteomes" id="UP000632138"/>
    </source>
</evidence>
<feature type="domain" description="HTH merR-type" evidence="2">
    <location>
        <begin position="1"/>
        <end position="73"/>
    </location>
</feature>
<name>A0ABS2AKR9_9ACTN</name>
<dbReference type="PRINTS" id="PR00040">
    <property type="entry name" value="HTHMERR"/>
</dbReference>
<proteinExistence type="predicted"/>
<dbReference type="Gene3D" id="1.10.1660.10">
    <property type="match status" value="1"/>
</dbReference>
<sequence>MNEFYTIGEVAKRTGLSVSAIRFYCDAGIVAPSRHTTHGHRRFDLHAIAGLELIRTLRELDAGLDDIRRLLSGELTLQALAAAHLDIVEAQLNRFEARRAVLRAIVHQDTETDQVLLMHQLVSMADEDRAQLIEDFWRETTDGLVLHDFVGELRPLRPELPMSPSGEQLQAWIELATLVQRSEFRKAVRQFLHETFAAGPPDEQQPATDMDEQHDILMQARTAAEANVLPDSLRGRELAARWVAAVAAHTGNSDVPEVQRHIIKGFPAQGATRHADLLGRYHALTATINGTTLPDVRAAPASAWLQKAVAALG</sequence>
<dbReference type="InterPro" id="IPR009061">
    <property type="entry name" value="DNA-bd_dom_put_sf"/>
</dbReference>
<dbReference type="InterPro" id="IPR047057">
    <property type="entry name" value="MerR_fam"/>
</dbReference>
<keyword evidence="4" id="KW-1185">Reference proteome</keyword>
<dbReference type="RefSeq" id="WP_203380451.1">
    <property type="nucleotide sequence ID" value="NZ_JAENHP010000015.1"/>
</dbReference>
<dbReference type="PANTHER" id="PTHR30204">
    <property type="entry name" value="REDOX-CYCLING DRUG-SENSING TRANSCRIPTIONAL ACTIVATOR SOXR"/>
    <property type="match status" value="1"/>
</dbReference>
<dbReference type="PANTHER" id="PTHR30204:SF93">
    <property type="entry name" value="HTH MERR-TYPE DOMAIN-CONTAINING PROTEIN"/>
    <property type="match status" value="1"/>
</dbReference>
<organism evidence="3 4">
    <name type="scientific">Paractinoplanes ovalisporus</name>
    <dbReference type="NCBI Taxonomy" id="2810368"/>
    <lineage>
        <taxon>Bacteria</taxon>
        <taxon>Bacillati</taxon>
        <taxon>Actinomycetota</taxon>
        <taxon>Actinomycetes</taxon>
        <taxon>Micromonosporales</taxon>
        <taxon>Micromonosporaceae</taxon>
        <taxon>Paractinoplanes</taxon>
    </lineage>
</organism>
<evidence type="ECO:0000313" key="3">
    <source>
        <dbReference type="EMBL" id="MBM2620459.1"/>
    </source>
</evidence>
<gene>
    <name evidence="3" type="ORF">JIG36_33610</name>
</gene>
<dbReference type="InterPro" id="IPR000551">
    <property type="entry name" value="MerR-type_HTH_dom"/>
</dbReference>
<dbReference type="SMART" id="SM00422">
    <property type="entry name" value="HTH_MERR"/>
    <property type="match status" value="1"/>
</dbReference>
<evidence type="ECO:0000256" key="1">
    <source>
        <dbReference type="ARBA" id="ARBA00023125"/>
    </source>
</evidence>
<dbReference type="EMBL" id="JAENHP010000015">
    <property type="protein sequence ID" value="MBM2620459.1"/>
    <property type="molecule type" value="Genomic_DNA"/>
</dbReference>
<reference evidence="3 4" key="1">
    <citation type="submission" date="2021-01" db="EMBL/GenBank/DDBJ databases">
        <title>Actinoplanes sp. nov. LDG1-06 isolated from lichen.</title>
        <authorList>
            <person name="Saeng-In P."/>
            <person name="Phongsopitanun W."/>
            <person name="Kanchanasin P."/>
            <person name="Yuki M."/>
            <person name="Kudo T."/>
            <person name="Ohkuma M."/>
            <person name="Tanasupawat S."/>
        </authorList>
    </citation>
    <scope>NUCLEOTIDE SEQUENCE [LARGE SCALE GENOMIC DNA]</scope>
    <source>
        <strain evidence="3 4">LDG1-06</strain>
    </source>
</reference>
<dbReference type="Proteomes" id="UP000632138">
    <property type="component" value="Unassembled WGS sequence"/>
</dbReference>
<dbReference type="SUPFAM" id="SSF46955">
    <property type="entry name" value="Putative DNA-binding domain"/>
    <property type="match status" value="1"/>
</dbReference>
<protein>
    <submittedName>
        <fullName evidence="3">MerR family transcriptional regulator</fullName>
    </submittedName>
</protein>
<dbReference type="Pfam" id="PF13411">
    <property type="entry name" value="MerR_1"/>
    <property type="match status" value="1"/>
</dbReference>
<dbReference type="CDD" id="cd00592">
    <property type="entry name" value="HTH_MerR-like"/>
    <property type="match status" value="1"/>
</dbReference>
<evidence type="ECO:0000259" key="2">
    <source>
        <dbReference type="PROSITE" id="PS50937"/>
    </source>
</evidence>
<accession>A0ABS2AKR9</accession>
<keyword evidence="1" id="KW-0238">DNA-binding</keyword>